<keyword evidence="1" id="KW-0732">Signal</keyword>
<keyword evidence="4" id="KW-1185">Reference proteome</keyword>
<dbReference type="SMART" id="SM00458">
    <property type="entry name" value="RICIN"/>
    <property type="match status" value="1"/>
</dbReference>
<dbReference type="SUPFAM" id="SSF52266">
    <property type="entry name" value="SGNH hydrolase"/>
    <property type="match status" value="1"/>
</dbReference>
<feature type="domain" description="Ricin B lectin" evidence="2">
    <location>
        <begin position="230"/>
        <end position="358"/>
    </location>
</feature>
<dbReference type="GO" id="GO:0030246">
    <property type="term" value="F:carbohydrate binding"/>
    <property type="evidence" value="ECO:0007669"/>
    <property type="project" value="UniProtKB-KW"/>
</dbReference>
<name>C6WAW0_ACTMD</name>
<dbReference type="GO" id="GO:0004622">
    <property type="term" value="F:phosphatidylcholine lysophospholipase activity"/>
    <property type="evidence" value="ECO:0007669"/>
    <property type="project" value="TreeGrafter"/>
</dbReference>
<dbReference type="Pfam" id="PF00652">
    <property type="entry name" value="Ricin_B_lectin"/>
    <property type="match status" value="1"/>
</dbReference>
<dbReference type="Pfam" id="PF13472">
    <property type="entry name" value="Lipase_GDSL_2"/>
    <property type="match status" value="1"/>
</dbReference>
<dbReference type="CAZy" id="CBM13">
    <property type="family name" value="Carbohydrate-Binding Module Family 13"/>
</dbReference>
<dbReference type="KEGG" id="ami:Amir_3537"/>
<dbReference type="AlphaFoldDB" id="C6WAW0"/>
<dbReference type="EMBL" id="CP001630">
    <property type="protein sequence ID" value="ACU37429.1"/>
    <property type="molecule type" value="Genomic_DNA"/>
</dbReference>
<proteinExistence type="predicted"/>
<sequence length="358" mass="36803">MCAGLVTPLVSALLMLVSPAATHPRVMALGDSITGSPGCWRALLAGELDGTGHADVDFVGTQPATDCGGAPSPAHEGHGGFRAAGIVLENRLPGWLTRARPDVVLMHLGTNDVLAGESAPAVLAAYTELLGQMRRANPAVRLLIAQLIPLAPPTCPDCPARVAELNAAIPGWARAHGTPRSPVTVVDQWTGFDPAVDTHDGVHPSPAGERKLARRWYPPLVAALAGAGAPRAGSLVGAGSGLCLDGADGPGDVAAASVGAATSVRLWDCRDVAGQRFTTATTGEIRLGERCLQAVAPELPVLLAACDGDADQRWALAGDGQLVGSGHCLDALGSGVDNGTPVILWRCNGQQNQRWDRF</sequence>
<dbReference type="STRING" id="446462.Amir_3537"/>
<dbReference type="InterPro" id="IPR035992">
    <property type="entry name" value="Ricin_B-like_lectins"/>
</dbReference>
<dbReference type="PROSITE" id="PS50231">
    <property type="entry name" value="RICIN_B_LECTIN"/>
    <property type="match status" value="1"/>
</dbReference>
<dbReference type="Gene3D" id="2.80.10.50">
    <property type="match status" value="2"/>
</dbReference>
<evidence type="ECO:0000256" key="1">
    <source>
        <dbReference type="SAM" id="SignalP"/>
    </source>
</evidence>
<feature type="signal peptide" evidence="1">
    <location>
        <begin position="1"/>
        <end position="20"/>
    </location>
</feature>
<dbReference type="eggNOG" id="COG2755">
    <property type="taxonomic scope" value="Bacteria"/>
</dbReference>
<dbReference type="CDD" id="cd01833">
    <property type="entry name" value="XynB_like"/>
    <property type="match status" value="1"/>
</dbReference>
<dbReference type="Proteomes" id="UP000002213">
    <property type="component" value="Chromosome"/>
</dbReference>
<evidence type="ECO:0000259" key="2">
    <source>
        <dbReference type="SMART" id="SM00458"/>
    </source>
</evidence>
<dbReference type="PANTHER" id="PTHR30383:SF2">
    <property type="entry name" value="CELLULOSE-BINDING PROTEIN"/>
    <property type="match status" value="1"/>
</dbReference>
<dbReference type="PANTHER" id="PTHR30383">
    <property type="entry name" value="THIOESTERASE 1/PROTEASE 1/LYSOPHOSPHOLIPASE L1"/>
    <property type="match status" value="1"/>
</dbReference>
<feature type="chain" id="PRO_5002971260" evidence="1">
    <location>
        <begin position="21"/>
        <end position="358"/>
    </location>
</feature>
<organism evidence="3 4">
    <name type="scientific">Actinosynnema mirum (strain ATCC 29888 / DSM 43827 / JCM 3225 / NBRC 14064 / NCIMB 13271 / NRRL B-12336 / IMRU 3971 / 101)</name>
    <dbReference type="NCBI Taxonomy" id="446462"/>
    <lineage>
        <taxon>Bacteria</taxon>
        <taxon>Bacillati</taxon>
        <taxon>Actinomycetota</taxon>
        <taxon>Actinomycetes</taxon>
        <taxon>Pseudonocardiales</taxon>
        <taxon>Pseudonocardiaceae</taxon>
        <taxon>Actinosynnema</taxon>
    </lineage>
</organism>
<dbReference type="InterPro" id="IPR000772">
    <property type="entry name" value="Ricin_B_lectin"/>
</dbReference>
<dbReference type="HOGENOM" id="CLU_044083_0_0_11"/>
<dbReference type="Gene3D" id="3.40.50.1110">
    <property type="entry name" value="SGNH hydrolase"/>
    <property type="match status" value="1"/>
</dbReference>
<dbReference type="InterPro" id="IPR051532">
    <property type="entry name" value="Ester_Hydrolysis_Enzymes"/>
</dbReference>
<dbReference type="SUPFAM" id="SSF50370">
    <property type="entry name" value="Ricin B-like lectins"/>
    <property type="match status" value="1"/>
</dbReference>
<keyword evidence="3" id="KW-0430">Lectin</keyword>
<reference evidence="3 4" key="1">
    <citation type="journal article" date="2009" name="Stand. Genomic Sci.">
        <title>Complete genome sequence of Actinosynnema mirum type strain (101).</title>
        <authorList>
            <person name="Land M."/>
            <person name="Lapidus A."/>
            <person name="Mayilraj S."/>
            <person name="Chen F."/>
            <person name="Copeland A."/>
            <person name="Del Rio T.G."/>
            <person name="Nolan M."/>
            <person name="Lucas S."/>
            <person name="Tice H."/>
            <person name="Cheng J.F."/>
            <person name="Chertkov O."/>
            <person name="Bruce D."/>
            <person name="Goodwin L."/>
            <person name="Pitluck S."/>
            <person name="Rohde M."/>
            <person name="Goker M."/>
            <person name="Pati A."/>
            <person name="Ivanova N."/>
            <person name="Mavromatis K."/>
            <person name="Chen A."/>
            <person name="Palaniappan K."/>
            <person name="Hauser L."/>
            <person name="Chang Y.J."/>
            <person name="Jeffries C.C."/>
            <person name="Brettin T."/>
            <person name="Detter J.C."/>
            <person name="Han C."/>
            <person name="Chain P."/>
            <person name="Tindall B.J."/>
            <person name="Bristow J."/>
            <person name="Eisen J.A."/>
            <person name="Markowitz V."/>
            <person name="Hugenholtz P."/>
            <person name="Kyrpides N.C."/>
            <person name="Klenk H.P."/>
        </authorList>
    </citation>
    <scope>NUCLEOTIDE SEQUENCE [LARGE SCALE GENOMIC DNA]</scope>
    <source>
        <strain evidence="4">ATCC 29888 / DSM 43827 / JCM 3225 / NBRC 14064 / NCIMB 13271 / NRRL B-12336 / IMRU 3971 / 101</strain>
    </source>
</reference>
<dbReference type="InterPro" id="IPR036514">
    <property type="entry name" value="SGNH_hydro_sf"/>
</dbReference>
<accession>C6WAW0</accession>
<dbReference type="InterPro" id="IPR013830">
    <property type="entry name" value="SGNH_hydro"/>
</dbReference>
<gene>
    <name evidence="3" type="ordered locus">Amir_3537</name>
</gene>
<protein>
    <submittedName>
        <fullName evidence="3">Ricin B lectin</fullName>
    </submittedName>
</protein>
<evidence type="ECO:0000313" key="3">
    <source>
        <dbReference type="EMBL" id="ACU37429.1"/>
    </source>
</evidence>
<evidence type="ECO:0000313" key="4">
    <source>
        <dbReference type="Proteomes" id="UP000002213"/>
    </source>
</evidence>